<feature type="region of interest" description="Disordered" evidence="8">
    <location>
        <begin position="1"/>
        <end position="38"/>
    </location>
</feature>
<feature type="compositionally biased region" description="Low complexity" evidence="8">
    <location>
        <begin position="287"/>
        <end position="323"/>
    </location>
</feature>
<dbReference type="EMBL" id="JAACJO010000016">
    <property type="protein sequence ID" value="KAF5349716.1"/>
    <property type="molecule type" value="Genomic_DNA"/>
</dbReference>
<evidence type="ECO:0000259" key="9">
    <source>
        <dbReference type="PROSITE" id="PS50157"/>
    </source>
</evidence>
<keyword evidence="2" id="KW-0479">Metal-binding</keyword>
<feature type="compositionally biased region" description="Low complexity" evidence="8">
    <location>
        <begin position="239"/>
        <end position="250"/>
    </location>
</feature>
<dbReference type="OrthoDB" id="10018191at2759"/>
<comment type="subcellular location">
    <subcellularLocation>
        <location evidence="1">Nucleus</location>
    </subcellularLocation>
</comment>
<keyword evidence="4 7" id="KW-0863">Zinc-finger</keyword>
<dbReference type="AlphaFoldDB" id="A0A8H5CX99"/>
<dbReference type="PROSITE" id="PS50157">
    <property type="entry name" value="ZINC_FINGER_C2H2_2"/>
    <property type="match status" value="2"/>
</dbReference>
<evidence type="ECO:0000313" key="11">
    <source>
        <dbReference type="Proteomes" id="UP000559027"/>
    </source>
</evidence>
<keyword evidence="3" id="KW-0677">Repeat</keyword>
<evidence type="ECO:0000256" key="4">
    <source>
        <dbReference type="ARBA" id="ARBA00022771"/>
    </source>
</evidence>
<organism evidence="10 11">
    <name type="scientific">Leucocoprinus leucothites</name>
    <dbReference type="NCBI Taxonomy" id="201217"/>
    <lineage>
        <taxon>Eukaryota</taxon>
        <taxon>Fungi</taxon>
        <taxon>Dikarya</taxon>
        <taxon>Basidiomycota</taxon>
        <taxon>Agaricomycotina</taxon>
        <taxon>Agaricomycetes</taxon>
        <taxon>Agaricomycetidae</taxon>
        <taxon>Agaricales</taxon>
        <taxon>Agaricineae</taxon>
        <taxon>Agaricaceae</taxon>
        <taxon>Leucocoprinus</taxon>
    </lineage>
</organism>
<dbReference type="GO" id="GO:0000981">
    <property type="term" value="F:DNA-binding transcription factor activity, RNA polymerase II-specific"/>
    <property type="evidence" value="ECO:0007669"/>
    <property type="project" value="InterPro"/>
</dbReference>
<gene>
    <name evidence="10" type="ORF">D9756_008777</name>
</gene>
<proteinExistence type="predicted"/>
<dbReference type="GO" id="GO:0005634">
    <property type="term" value="C:nucleus"/>
    <property type="evidence" value="ECO:0007669"/>
    <property type="project" value="UniProtKB-SubCell"/>
</dbReference>
<feature type="compositionally biased region" description="Basic and acidic residues" evidence="8">
    <location>
        <begin position="184"/>
        <end position="195"/>
    </location>
</feature>
<evidence type="ECO:0000256" key="3">
    <source>
        <dbReference type="ARBA" id="ARBA00022737"/>
    </source>
</evidence>
<dbReference type="FunFam" id="3.30.160.60:FF:002343">
    <property type="entry name" value="Zinc finger protein 33A"/>
    <property type="match status" value="1"/>
</dbReference>
<dbReference type="InterPro" id="IPR036236">
    <property type="entry name" value="Znf_C2H2_sf"/>
</dbReference>
<evidence type="ECO:0000256" key="1">
    <source>
        <dbReference type="ARBA" id="ARBA00004123"/>
    </source>
</evidence>
<evidence type="ECO:0000256" key="8">
    <source>
        <dbReference type="SAM" id="MobiDB-lite"/>
    </source>
</evidence>
<evidence type="ECO:0000256" key="6">
    <source>
        <dbReference type="ARBA" id="ARBA00023242"/>
    </source>
</evidence>
<dbReference type="Gene3D" id="3.30.160.60">
    <property type="entry name" value="Classic Zinc Finger"/>
    <property type="match status" value="2"/>
</dbReference>
<feature type="compositionally biased region" description="Low complexity" evidence="8">
    <location>
        <begin position="203"/>
        <end position="213"/>
    </location>
</feature>
<feature type="compositionally biased region" description="Low complexity" evidence="8">
    <location>
        <begin position="17"/>
        <end position="28"/>
    </location>
</feature>
<keyword evidence="6" id="KW-0539">Nucleus</keyword>
<keyword evidence="11" id="KW-1185">Reference proteome</keyword>
<reference evidence="10 11" key="1">
    <citation type="journal article" date="2020" name="ISME J.">
        <title>Uncovering the hidden diversity of litter-decomposition mechanisms in mushroom-forming fungi.</title>
        <authorList>
            <person name="Floudas D."/>
            <person name="Bentzer J."/>
            <person name="Ahren D."/>
            <person name="Johansson T."/>
            <person name="Persson P."/>
            <person name="Tunlid A."/>
        </authorList>
    </citation>
    <scope>NUCLEOTIDE SEQUENCE [LARGE SCALE GENOMIC DNA]</scope>
    <source>
        <strain evidence="10 11">CBS 146.42</strain>
    </source>
</reference>
<feature type="compositionally biased region" description="Low complexity" evidence="8">
    <location>
        <begin position="561"/>
        <end position="592"/>
    </location>
</feature>
<evidence type="ECO:0000313" key="10">
    <source>
        <dbReference type="EMBL" id="KAF5349716.1"/>
    </source>
</evidence>
<dbReference type="InterPro" id="IPR013087">
    <property type="entry name" value="Znf_C2H2_type"/>
</dbReference>
<feature type="compositionally biased region" description="Polar residues" evidence="8">
    <location>
        <begin position="126"/>
        <end position="141"/>
    </location>
</feature>
<feature type="region of interest" description="Disordered" evidence="8">
    <location>
        <begin position="230"/>
        <end position="445"/>
    </location>
</feature>
<feature type="compositionally biased region" description="Low complexity" evidence="8">
    <location>
        <begin position="508"/>
        <end position="517"/>
    </location>
</feature>
<feature type="compositionally biased region" description="Low complexity" evidence="8">
    <location>
        <begin position="393"/>
        <end position="404"/>
    </location>
</feature>
<protein>
    <recommendedName>
        <fullName evidence="9">C2H2-type domain-containing protein</fullName>
    </recommendedName>
</protein>
<dbReference type="GO" id="GO:0008270">
    <property type="term" value="F:zinc ion binding"/>
    <property type="evidence" value="ECO:0007669"/>
    <property type="project" value="UniProtKB-KW"/>
</dbReference>
<dbReference type="GO" id="GO:0000978">
    <property type="term" value="F:RNA polymerase II cis-regulatory region sequence-specific DNA binding"/>
    <property type="evidence" value="ECO:0007669"/>
    <property type="project" value="InterPro"/>
</dbReference>
<dbReference type="InterPro" id="IPR051059">
    <property type="entry name" value="VerF-like"/>
</dbReference>
<feature type="compositionally biased region" description="Basic and acidic residues" evidence="8">
    <location>
        <begin position="422"/>
        <end position="432"/>
    </location>
</feature>
<dbReference type="PANTHER" id="PTHR40626">
    <property type="entry name" value="MIP31509P"/>
    <property type="match status" value="1"/>
</dbReference>
<evidence type="ECO:0000256" key="7">
    <source>
        <dbReference type="PROSITE-ProRule" id="PRU00042"/>
    </source>
</evidence>
<dbReference type="SUPFAM" id="SSF57667">
    <property type="entry name" value="beta-beta-alpha zinc fingers"/>
    <property type="match status" value="1"/>
</dbReference>
<dbReference type="PANTHER" id="PTHR40626:SF32">
    <property type="entry name" value="ZINC FINGER PROTEIN RST2"/>
    <property type="match status" value="1"/>
</dbReference>
<comment type="caution">
    <text evidence="10">The sequence shown here is derived from an EMBL/GenBank/DDBJ whole genome shotgun (WGS) entry which is preliminary data.</text>
</comment>
<feature type="region of interest" description="Disordered" evidence="8">
    <location>
        <begin position="126"/>
        <end position="213"/>
    </location>
</feature>
<sequence length="629" mass="66299">MEHSPELPEEMAAVVASSPQQPQQQPQSGPKRYRPAPAKTFQCRGYGECRMVFSRSEHLARHIRKHTGERPFSCHCGKQFSRLDNLRQHAQTVHADKQDQNERMMRDLTSLHASMAAANKLSTVRNPRRNPSQVVGLSNGASSGGLVKQEELPLPIHQRPGTSTGYEGDHDNFLYPQHPSWHVHSSEKTNSHSFRDPNQSFLASSNAPAAGAAPGQSFLPFTSSLSFGVSDSIRDGRPRTSSSRPPTSGGIADPNSRSLPPLSAVVSASLSTSPRQQHIQSFPAPPGSSHGQSGSGSLLLPGSLTLRRPPTATRPGTAPASASLYSAKPSFGGGSGMGFSRPELSLQSHGRPSSSLLGPPVSSSYEPEPPSPGGNDASPFFFSPPSVDPPAAAPAVNATSPASVNPRKRPFAGSDGPYDDATSSRDAAHEYEYGSESRPQSRRLSVMELCNDSHDNGGASTFLLSSARAESRPTTSALISSASALALVDRSPTLPDPPVRSRPSSQYTTAAPAATAARGNGGGHQEEFGPGDRIPSALRRNVPSPSTILPFRSGAGNNGPTFAYSPTFSAASAASYSPRSSGSASPFSPRSPISGTDTTSIPRRAHGDEHDQIRFSRASHTSPALGLRV</sequence>
<dbReference type="Proteomes" id="UP000559027">
    <property type="component" value="Unassembled WGS sequence"/>
</dbReference>
<feature type="domain" description="C2H2-type" evidence="9">
    <location>
        <begin position="72"/>
        <end position="99"/>
    </location>
</feature>
<evidence type="ECO:0000256" key="2">
    <source>
        <dbReference type="ARBA" id="ARBA00022723"/>
    </source>
</evidence>
<feature type="region of interest" description="Disordered" evidence="8">
    <location>
        <begin position="489"/>
        <end position="629"/>
    </location>
</feature>
<feature type="compositionally biased region" description="Basic and acidic residues" evidence="8">
    <location>
        <begin position="605"/>
        <end position="614"/>
    </location>
</feature>
<dbReference type="Pfam" id="PF00096">
    <property type="entry name" value="zf-C2H2"/>
    <property type="match status" value="1"/>
</dbReference>
<evidence type="ECO:0000256" key="5">
    <source>
        <dbReference type="ARBA" id="ARBA00022833"/>
    </source>
</evidence>
<feature type="domain" description="C2H2-type" evidence="9">
    <location>
        <begin position="41"/>
        <end position="71"/>
    </location>
</feature>
<name>A0A8H5CX99_9AGAR</name>
<keyword evidence="5" id="KW-0862">Zinc</keyword>
<dbReference type="GO" id="GO:0000785">
    <property type="term" value="C:chromatin"/>
    <property type="evidence" value="ECO:0007669"/>
    <property type="project" value="TreeGrafter"/>
</dbReference>
<feature type="compositionally biased region" description="Low complexity" evidence="8">
    <location>
        <begin position="258"/>
        <end position="274"/>
    </location>
</feature>
<accession>A0A8H5CX99</accession>
<feature type="compositionally biased region" description="Low complexity" evidence="8">
    <location>
        <begin position="348"/>
        <end position="366"/>
    </location>
</feature>